<dbReference type="GO" id="GO:0000160">
    <property type="term" value="P:phosphorelay signal transduction system"/>
    <property type="evidence" value="ECO:0007669"/>
    <property type="project" value="InterPro"/>
</dbReference>
<evidence type="ECO:0000259" key="4">
    <source>
        <dbReference type="PROSITE" id="PS50110"/>
    </source>
</evidence>
<organism evidence="5 6">
    <name type="scientific">Phyllobacterium myrsinacearum</name>
    <dbReference type="NCBI Taxonomy" id="28101"/>
    <lineage>
        <taxon>Bacteria</taxon>
        <taxon>Pseudomonadati</taxon>
        <taxon>Pseudomonadota</taxon>
        <taxon>Alphaproteobacteria</taxon>
        <taxon>Hyphomicrobiales</taxon>
        <taxon>Phyllobacteriaceae</taxon>
        <taxon>Phyllobacterium</taxon>
    </lineage>
</organism>
<evidence type="ECO:0000256" key="1">
    <source>
        <dbReference type="ARBA" id="ARBA00023125"/>
    </source>
</evidence>
<feature type="domain" description="Response regulatory" evidence="4">
    <location>
        <begin position="1"/>
        <end position="91"/>
    </location>
</feature>
<dbReference type="PROSITE" id="PS50110">
    <property type="entry name" value="RESPONSE_REGULATORY"/>
    <property type="match status" value="1"/>
</dbReference>
<keyword evidence="6" id="KW-1185">Reference proteome</keyword>
<dbReference type="PRINTS" id="PR00038">
    <property type="entry name" value="HTHLUXR"/>
</dbReference>
<dbReference type="InterPro" id="IPR051015">
    <property type="entry name" value="EvgA-like"/>
</dbReference>
<dbReference type="AlphaFoldDB" id="A0A839ELJ8"/>
<evidence type="ECO:0000256" key="2">
    <source>
        <dbReference type="PROSITE-ProRule" id="PRU00169"/>
    </source>
</evidence>
<dbReference type="InterPro" id="IPR011006">
    <property type="entry name" value="CheY-like_superfamily"/>
</dbReference>
<proteinExistence type="predicted"/>
<protein>
    <submittedName>
        <fullName evidence="5">DNA-binding NarL/FixJ family response regulator</fullName>
    </submittedName>
</protein>
<dbReference type="EMBL" id="JACGXN010000005">
    <property type="protein sequence ID" value="MBA8879699.1"/>
    <property type="molecule type" value="Genomic_DNA"/>
</dbReference>
<dbReference type="Gene3D" id="3.40.50.2300">
    <property type="match status" value="1"/>
</dbReference>
<dbReference type="Pfam" id="PF00196">
    <property type="entry name" value="GerE"/>
    <property type="match status" value="1"/>
</dbReference>
<evidence type="ECO:0000259" key="3">
    <source>
        <dbReference type="PROSITE" id="PS50043"/>
    </source>
</evidence>
<dbReference type="PANTHER" id="PTHR45566:SF2">
    <property type="entry name" value="NARL SUBFAMILY"/>
    <property type="match status" value="1"/>
</dbReference>
<dbReference type="InterPro" id="IPR000792">
    <property type="entry name" value="Tscrpt_reg_LuxR_C"/>
</dbReference>
<dbReference type="GO" id="GO:0006355">
    <property type="term" value="P:regulation of DNA-templated transcription"/>
    <property type="evidence" value="ECO:0007669"/>
    <property type="project" value="InterPro"/>
</dbReference>
<dbReference type="SUPFAM" id="SSF52172">
    <property type="entry name" value="CheY-like"/>
    <property type="match status" value="1"/>
</dbReference>
<dbReference type="SMART" id="SM00421">
    <property type="entry name" value="HTH_LUXR"/>
    <property type="match status" value="1"/>
</dbReference>
<dbReference type="InterPro" id="IPR016032">
    <property type="entry name" value="Sig_transdc_resp-reg_C-effctor"/>
</dbReference>
<dbReference type="InterPro" id="IPR001789">
    <property type="entry name" value="Sig_transdc_resp-reg_receiver"/>
</dbReference>
<dbReference type="Proteomes" id="UP000549052">
    <property type="component" value="Unassembled WGS sequence"/>
</dbReference>
<comment type="caution">
    <text evidence="5">The sequence shown here is derived from an EMBL/GenBank/DDBJ whole genome shotgun (WGS) entry which is preliminary data.</text>
</comment>
<feature type="domain" description="HTH luxR-type" evidence="3">
    <location>
        <begin position="110"/>
        <end position="175"/>
    </location>
</feature>
<gene>
    <name evidence="5" type="ORF">FHW16_003418</name>
</gene>
<dbReference type="CDD" id="cd06170">
    <property type="entry name" value="LuxR_C_like"/>
    <property type="match status" value="1"/>
</dbReference>
<dbReference type="PROSITE" id="PS50043">
    <property type="entry name" value="HTH_LUXR_2"/>
    <property type="match status" value="1"/>
</dbReference>
<feature type="modified residue" description="4-aspartylphosphate" evidence="2">
    <location>
        <position position="26"/>
    </location>
</feature>
<reference evidence="5 6" key="1">
    <citation type="submission" date="2020-07" db="EMBL/GenBank/DDBJ databases">
        <title>Genomic Encyclopedia of Type Strains, Phase IV (KMG-V): Genome sequencing to study the core and pangenomes of soil and plant-associated prokaryotes.</title>
        <authorList>
            <person name="Whitman W."/>
        </authorList>
    </citation>
    <scope>NUCLEOTIDE SEQUENCE [LARGE SCALE GENOMIC DNA]</scope>
    <source>
        <strain evidence="5 6">AN3</strain>
    </source>
</reference>
<name>A0A839ELJ8_9HYPH</name>
<evidence type="ECO:0000313" key="6">
    <source>
        <dbReference type="Proteomes" id="UP000549052"/>
    </source>
</evidence>
<keyword evidence="2" id="KW-0597">Phosphoprotein</keyword>
<sequence>MQEAGTFDEMLALARTGPAPNTFILDWVFPGLDPAKSIVELRQEFRHSSIIILSMLDDTATIDRIVGMGANGFISKAVMPDEVSAAIRSIEDGEFVIKRSSSVMSSASSRRTDFSFLTARQREVLRLIAEGKTNKEIGRKLDISPYTVSIHVSALLRVLSVSSRSAAAAKAVLAGFDSHA</sequence>
<dbReference type="GO" id="GO:0003677">
    <property type="term" value="F:DNA binding"/>
    <property type="evidence" value="ECO:0007669"/>
    <property type="project" value="UniProtKB-KW"/>
</dbReference>
<dbReference type="SUPFAM" id="SSF46894">
    <property type="entry name" value="C-terminal effector domain of the bipartite response regulators"/>
    <property type="match status" value="1"/>
</dbReference>
<keyword evidence="1 5" id="KW-0238">DNA-binding</keyword>
<dbReference type="Pfam" id="PF00072">
    <property type="entry name" value="Response_reg"/>
    <property type="match status" value="1"/>
</dbReference>
<evidence type="ECO:0000313" key="5">
    <source>
        <dbReference type="EMBL" id="MBA8879699.1"/>
    </source>
</evidence>
<dbReference type="PANTHER" id="PTHR45566">
    <property type="entry name" value="HTH-TYPE TRANSCRIPTIONAL REGULATOR YHJB-RELATED"/>
    <property type="match status" value="1"/>
</dbReference>
<accession>A0A839ELJ8</accession>